<name>A0A1V0U0L1_9ACTN</name>
<evidence type="ECO:0000313" key="1">
    <source>
        <dbReference type="EMBL" id="ARF58755.1"/>
    </source>
</evidence>
<dbReference type="Proteomes" id="UP000192726">
    <property type="component" value="Chromosome"/>
</dbReference>
<organism evidence="1 2">
    <name type="scientific">Streptomyces gilvosporeus</name>
    <dbReference type="NCBI Taxonomy" id="553510"/>
    <lineage>
        <taxon>Bacteria</taxon>
        <taxon>Bacillati</taxon>
        <taxon>Actinomycetota</taxon>
        <taxon>Actinomycetes</taxon>
        <taxon>Kitasatosporales</taxon>
        <taxon>Streptomycetaceae</taxon>
        <taxon>Streptomyces</taxon>
    </lineage>
</organism>
<accession>A0A1V0U0L1</accession>
<protein>
    <submittedName>
        <fullName evidence="1">Uncharacterized protein</fullName>
    </submittedName>
</protein>
<evidence type="ECO:0000313" key="2">
    <source>
        <dbReference type="Proteomes" id="UP000192726"/>
    </source>
</evidence>
<reference evidence="1 2" key="1">
    <citation type="submission" date="2017-04" db="EMBL/GenBank/DDBJ databases">
        <title>Complete Genome Sequence of Streptomyces gilvosporeus F607, a Capable Producer of Natamycin.</title>
        <authorList>
            <person name="Zong G."/>
            <person name="Zhong C."/>
            <person name="Fu J."/>
            <person name="Qin R."/>
            <person name="Cao G."/>
        </authorList>
    </citation>
    <scope>NUCLEOTIDE SEQUENCE [LARGE SCALE GENOMIC DNA]</scope>
    <source>
        <strain evidence="1 2">F607</strain>
    </source>
</reference>
<dbReference type="KEGG" id="sgv:B1H19_35300"/>
<sequence length="70" mass="8035">MHVVGIRQDRLALAKVARTGQRLPQLQLTSIRHEFTETGRPSDQGQMTCRDLLTELLMTEYGNRARRICP</sequence>
<proteinExistence type="predicted"/>
<dbReference type="AlphaFoldDB" id="A0A1V0U0L1"/>
<keyword evidence="2" id="KW-1185">Reference proteome</keyword>
<gene>
    <name evidence="1" type="ORF">B1H19_35300</name>
</gene>
<dbReference type="EMBL" id="CP020569">
    <property type="protein sequence ID" value="ARF58755.1"/>
    <property type="molecule type" value="Genomic_DNA"/>
</dbReference>